<dbReference type="InterPro" id="IPR010730">
    <property type="entry name" value="HET"/>
</dbReference>
<gene>
    <name evidence="2" type="ORF">L207DRAFT_457360</name>
</gene>
<dbReference type="InterPro" id="IPR052895">
    <property type="entry name" value="HetReg/Transcr_Mod"/>
</dbReference>
<evidence type="ECO:0000313" key="3">
    <source>
        <dbReference type="Proteomes" id="UP000235786"/>
    </source>
</evidence>
<accession>A0A2J6RWE4</accession>
<organism evidence="2 3">
    <name type="scientific">Hyaloscypha variabilis (strain UAMH 11265 / GT02V1 / F)</name>
    <name type="common">Meliniomyces variabilis</name>
    <dbReference type="NCBI Taxonomy" id="1149755"/>
    <lineage>
        <taxon>Eukaryota</taxon>
        <taxon>Fungi</taxon>
        <taxon>Dikarya</taxon>
        <taxon>Ascomycota</taxon>
        <taxon>Pezizomycotina</taxon>
        <taxon>Leotiomycetes</taxon>
        <taxon>Helotiales</taxon>
        <taxon>Hyaloscyphaceae</taxon>
        <taxon>Hyaloscypha</taxon>
        <taxon>Hyaloscypha variabilis</taxon>
    </lineage>
</organism>
<protein>
    <submittedName>
        <fullName evidence="2">HET-domain-containing protein</fullName>
    </submittedName>
</protein>
<reference evidence="2 3" key="1">
    <citation type="submission" date="2016-04" db="EMBL/GenBank/DDBJ databases">
        <title>A degradative enzymes factory behind the ericoid mycorrhizal symbiosis.</title>
        <authorList>
            <consortium name="DOE Joint Genome Institute"/>
            <person name="Martino E."/>
            <person name="Morin E."/>
            <person name="Grelet G."/>
            <person name="Kuo A."/>
            <person name="Kohler A."/>
            <person name="Daghino S."/>
            <person name="Barry K."/>
            <person name="Choi C."/>
            <person name="Cichocki N."/>
            <person name="Clum A."/>
            <person name="Copeland A."/>
            <person name="Hainaut M."/>
            <person name="Haridas S."/>
            <person name="Labutti K."/>
            <person name="Lindquist E."/>
            <person name="Lipzen A."/>
            <person name="Khouja H.-R."/>
            <person name="Murat C."/>
            <person name="Ohm R."/>
            <person name="Olson A."/>
            <person name="Spatafora J."/>
            <person name="Veneault-Fourrey C."/>
            <person name="Henrissat B."/>
            <person name="Grigoriev I."/>
            <person name="Martin F."/>
            <person name="Perotto S."/>
        </authorList>
    </citation>
    <scope>NUCLEOTIDE SEQUENCE [LARGE SCALE GENOMIC DNA]</scope>
    <source>
        <strain evidence="2 3">F</strain>
    </source>
</reference>
<evidence type="ECO:0000259" key="1">
    <source>
        <dbReference type="Pfam" id="PF06985"/>
    </source>
</evidence>
<dbReference type="Proteomes" id="UP000235786">
    <property type="component" value="Unassembled WGS sequence"/>
</dbReference>
<feature type="domain" description="Heterokaryon incompatibility" evidence="1">
    <location>
        <begin position="151"/>
        <end position="286"/>
    </location>
</feature>
<dbReference type="PANTHER" id="PTHR24148:SF81">
    <property type="entry name" value="HETEROKARYON INCOMPATIBILITY DOMAIN-CONTAINING PROTEIN"/>
    <property type="match status" value="1"/>
</dbReference>
<dbReference type="EMBL" id="KZ613943">
    <property type="protein sequence ID" value="PMD42829.1"/>
    <property type="molecule type" value="Genomic_DNA"/>
</dbReference>
<dbReference type="OrthoDB" id="2157530at2759"/>
<dbReference type="AlphaFoldDB" id="A0A2J6RWE4"/>
<evidence type="ECO:0000313" key="2">
    <source>
        <dbReference type="EMBL" id="PMD42829.1"/>
    </source>
</evidence>
<keyword evidence="3" id="KW-1185">Reference proteome</keyword>
<dbReference type="STRING" id="1149755.A0A2J6RWE4"/>
<dbReference type="PANTHER" id="PTHR24148">
    <property type="entry name" value="ANKYRIN REPEAT DOMAIN-CONTAINING PROTEIN 39 HOMOLOG-RELATED"/>
    <property type="match status" value="1"/>
</dbReference>
<proteinExistence type="predicted"/>
<name>A0A2J6RWE4_HYAVF</name>
<dbReference type="Pfam" id="PF06985">
    <property type="entry name" value="HET"/>
    <property type="match status" value="1"/>
</dbReference>
<sequence>MANWHRGSCKRPDVYPAGDSCYCSSCDTLAPLDQVVPDEAGFAPTLPELPADRKLHLTWPESVEFWNGQDICISPKAAEGKSLKAVGTFQCCTRVHKFPQQIRSVTPNSKEVYKTLDTTDQIRLLLLSKGNFNDPLHGTLMIARLSNNTEFRALSYTWADARGDDSRSQVIFLGPRWNMFMVTANCKAALRRLRQKDDDCMVWVDAICIDQGNDFERNHQVGLMRRIYSAASEVFVYLGEPSCLSNEGFERLMWAKKDQPIDEKGRRSLSDLFDMQYFYRIWVIQEVANAKLATINSGGKTMGWSILEEQRLKKLDILDNTPEWISSIYPRREYTTHDLPALLFSTNSSRASDPRDKVFALLGLIQDADRFGLIPDYSLTLEEVQIGVASFLITYGDDCSILAHAKGVNDPGADSDPRRFSSWAPTWDRGYRSAPVPRGSKTFGAYEILQSEHVESHVLSNSILGDFAKPRIHHIDGSLSILALKLINLSRLTKFFVKYVEKSRPSQILEFYPGFCLLLDTKANVNRDHVVLLKGCETIFHIRENRERSESNTYQIIGVCNILLSLDQPNRDQNVNISEPDIVSHFLLKNCPMERKHLRRMIGLETVLKTLGCWDNTINPSPDVILSEAMFLDSVISRVFTAYIKGTSFDLTQSELENSDFKEKGTGNQPFFPTALQVQWLTTRLRFWDSQSSWEMVNALNDLHEGWLEWKVQMSIALVWYKDRLGLESLEGKLKEKARELADLTISLTGQLVRATGASYIKKCQVRIGKVHLLLLQPTSSGPVVSATGPDIYDAIFQVLSENIAKAPNTPVNIQSIISGPLITSSDWDWSELELIFQPLESFYFSYIRDLECVCSSRIFLRKLQPQVREWERISIL</sequence>